<dbReference type="InterPro" id="IPR059025">
    <property type="entry name" value="STB6_N"/>
</dbReference>
<feature type="domain" description="STB6-like N-terminal" evidence="2">
    <location>
        <begin position="58"/>
        <end position="237"/>
    </location>
</feature>
<dbReference type="OrthoDB" id="19806at2759"/>
<dbReference type="GeneID" id="8046723"/>
<keyword evidence="1" id="KW-0812">Transmembrane</keyword>
<evidence type="ECO:0000313" key="5">
    <source>
        <dbReference type="Proteomes" id="UP000002605"/>
    </source>
</evidence>
<dbReference type="RefSeq" id="XP_002419241.1">
    <property type="nucleotide sequence ID" value="XM_002419196.1"/>
</dbReference>
<keyword evidence="5" id="KW-1185">Reference proteome</keyword>
<keyword evidence="1" id="KW-0472">Membrane</keyword>
<dbReference type="VEuPathDB" id="FungiDB:CD36_83110"/>
<dbReference type="GO" id="GO:0070822">
    <property type="term" value="C:Sin3-type complex"/>
    <property type="evidence" value="ECO:0007669"/>
    <property type="project" value="TreeGrafter"/>
</dbReference>
<dbReference type="HOGENOM" id="CLU_323371_0_0_1"/>
<dbReference type="EMBL" id="FM992690">
    <property type="protein sequence ID" value="CAX42830.1"/>
    <property type="molecule type" value="Genomic_DNA"/>
</dbReference>
<name>B9WDS4_CANDC</name>
<dbReference type="AlphaFoldDB" id="B9WDS4"/>
<evidence type="ECO:0000313" key="3">
    <source>
        <dbReference type="CGD" id="CAL0000168849"/>
    </source>
</evidence>
<reference evidence="4 5" key="1">
    <citation type="journal article" date="2009" name="Genome Res.">
        <title>Comparative genomics of the fungal pathogens Candida dubliniensis and Candida albicans.</title>
        <authorList>
            <person name="Jackson A.P."/>
            <person name="Gamble J.A."/>
            <person name="Yeomans T."/>
            <person name="Moran G.P."/>
            <person name="Saunders D."/>
            <person name="Harris D."/>
            <person name="Aslett M."/>
            <person name="Barrell J.F."/>
            <person name="Butler G."/>
            <person name="Citiulo F."/>
            <person name="Coleman D.C."/>
            <person name="de Groot P.W.J."/>
            <person name="Goodwin T.J."/>
            <person name="Quail M.A."/>
            <person name="McQuillan J."/>
            <person name="Munro C.A."/>
            <person name="Pain A."/>
            <person name="Poulter R.T."/>
            <person name="Rajandream M.A."/>
            <person name="Renauld H."/>
            <person name="Spiering M.J."/>
            <person name="Tivey A."/>
            <person name="Gow N.A.R."/>
            <person name="Barrell B."/>
            <person name="Sullivan D.J."/>
            <person name="Berriman M."/>
        </authorList>
    </citation>
    <scope>NUCLEOTIDE SEQUENCE [LARGE SCALE GENOMIC DNA]</scope>
    <source>
        <strain evidence="5">CD36 / ATCC MYA-646 / CBS 7987 / NCPF 3949 / NRRL Y-17841</strain>
    </source>
</reference>
<accession>B9WDS4</accession>
<evidence type="ECO:0000256" key="1">
    <source>
        <dbReference type="SAM" id="Phobius"/>
    </source>
</evidence>
<sequence length="1000" mass="114411">MSSPLNSPYSRFNQGLINNSKSSNQLVYGDSSSRNVSVDSNILRANMGSYSNPNDFITYIIPDFDAVRYFQKDFQSLNEFHICEESEASGFEIYLVEQWMNDRNISSVVTTFTGNESSKISVIRFTILKKPAKYYPLRFQEYLNELIQNHSRMKRIEKEKATYQHSRTNSNSEMLTLSKLSSTSIPKRENANDYTSEVCFVANLTSLPSNLNLIPVPGGDSRRVSTAFMINSNLKKLQCTGRSVSMITSKISDASDDKFRQMYKIQSTKVPIVFAVKELVNIVQTCLFYFDLLDAKYCDGLLCTKTEEAISNWWNLIGLPHFSVKPNPANGILPSRTVAAIISLILSVRMRIQLVGSSDVPKDPFDFENFMIAIGQFQRQYKLDKTRKLDMETLNKLFTVTNARLLPQKNTNYFYSQVSAASDLDPRNFDIISQSGNPKGLNSTPQKRRYGKELKKLTNVMKSSVSDRINAASVRDIDDMSNPSKASSGRIRNKIAKLADTVSPLDVETLDLELLVKKHLHGKTLIRLFYGTQNSHTFLSVEKSTDMPNKGHRHNLANTHNSHLAFPKRRGRTMVEGGSTSQYEFESLRDRIAQTQELLMVNDPSRYSRGLSRMKLGLQSKKNLLANGDKNSMLLAPGNNYYNSPIQTASLVDSFLQISNDDASGVESVCSNPNSINRKRINSISDFKHPIASFKHTLNRRNSFPYLENQHEQNLNTLVIAKNQSSIDCEEIDFLKRKRSVSFSCVEDAVLLGKVQNISSMAKFSESFLDSIRVLMKYENLKSYYLEGEKKQNHVTNSQLNKSYQLMNLELIKMKNLRNQMDAHQSRIMEGGLEEELNYSVKTLNTTIDRLVYETRIVAKRIDELEQDFKLYEMKLNDECKSKLTEIIDKVLHSKKFKEVFTSPEERKQIAYKLTGDENYIELDDEKESTIGFLRMIVMFFYGIISSIFRFFHFNRDNMNLERIRQAWVILDPNRSIIKHAYSYIGREPSKDSIASAESK</sequence>
<gene>
    <name evidence="3" type="ordered locus">Cd36_83110</name>
    <name evidence="4" type="ORF">CD36_83110</name>
</gene>
<feature type="transmembrane region" description="Helical" evidence="1">
    <location>
        <begin position="933"/>
        <end position="952"/>
    </location>
</feature>
<protein>
    <submittedName>
        <fullName evidence="4">Protein stb6 homologue, putative</fullName>
    </submittedName>
</protein>
<evidence type="ECO:0000259" key="2">
    <source>
        <dbReference type="Pfam" id="PF25995"/>
    </source>
</evidence>
<dbReference type="CGD" id="CAL0000168849">
    <property type="gene designation" value="Cd36_83110"/>
</dbReference>
<dbReference type="Proteomes" id="UP000002605">
    <property type="component" value="Chromosome 3"/>
</dbReference>
<organism evidence="4 5">
    <name type="scientific">Candida dubliniensis (strain CD36 / ATCC MYA-646 / CBS 7987 / NCPF 3949 / NRRL Y-17841)</name>
    <name type="common">Yeast</name>
    <dbReference type="NCBI Taxonomy" id="573826"/>
    <lineage>
        <taxon>Eukaryota</taxon>
        <taxon>Fungi</taxon>
        <taxon>Dikarya</taxon>
        <taxon>Ascomycota</taxon>
        <taxon>Saccharomycotina</taxon>
        <taxon>Pichiomycetes</taxon>
        <taxon>Debaryomycetaceae</taxon>
        <taxon>Candida/Lodderomyces clade</taxon>
        <taxon>Candida</taxon>
    </lineage>
</organism>
<evidence type="ECO:0000313" key="4">
    <source>
        <dbReference type="EMBL" id="CAX42830.1"/>
    </source>
</evidence>
<dbReference type="eggNOG" id="ENOG502QT8Q">
    <property type="taxonomic scope" value="Eukaryota"/>
</dbReference>
<dbReference type="PANTHER" id="PTHR31011">
    <property type="entry name" value="PROTEIN STB2-RELATED"/>
    <property type="match status" value="1"/>
</dbReference>
<proteinExistence type="predicted"/>
<dbReference type="Pfam" id="PF25995">
    <property type="entry name" value="STB6_N"/>
    <property type="match status" value="1"/>
</dbReference>
<dbReference type="InterPro" id="IPR038919">
    <property type="entry name" value="STB2/STB2"/>
</dbReference>
<keyword evidence="1" id="KW-1133">Transmembrane helix</keyword>
<dbReference type="PANTHER" id="PTHR31011:SF2">
    <property type="entry name" value="PROTEIN STB2-RELATED"/>
    <property type="match status" value="1"/>
</dbReference>
<dbReference type="KEGG" id="cdu:CD36_83110"/>